<dbReference type="InterPro" id="IPR006665">
    <property type="entry name" value="OmpA-like"/>
</dbReference>
<dbReference type="InterPro" id="IPR050330">
    <property type="entry name" value="Bact_OuterMem_StrucFunc"/>
</dbReference>
<keyword evidence="2" id="KW-0732">Signal</keyword>
<evidence type="ECO:0000256" key="2">
    <source>
        <dbReference type="ARBA" id="ARBA00022729"/>
    </source>
</evidence>
<dbReference type="EMBL" id="CP035928">
    <property type="protein sequence ID" value="QEP34684.1"/>
    <property type="molecule type" value="Genomic_DNA"/>
</dbReference>
<dbReference type="KEGG" id="apai:APAC_1583"/>
<dbReference type="CDD" id="cd07185">
    <property type="entry name" value="OmpA_C-like"/>
    <property type="match status" value="1"/>
</dbReference>
<dbReference type="PANTHER" id="PTHR30329">
    <property type="entry name" value="STATOR ELEMENT OF FLAGELLAR MOTOR COMPLEX"/>
    <property type="match status" value="1"/>
</dbReference>
<dbReference type="Pfam" id="PF02412">
    <property type="entry name" value="TSP_3"/>
    <property type="match status" value="1"/>
</dbReference>
<gene>
    <name evidence="5" type="ORF">APAC_1583</name>
</gene>
<dbReference type="Pfam" id="PF00691">
    <property type="entry name" value="OmpA"/>
    <property type="match status" value="1"/>
</dbReference>
<dbReference type="InterPro" id="IPR003367">
    <property type="entry name" value="Thrombospondin_3-like_rpt"/>
</dbReference>
<evidence type="ECO:0000256" key="3">
    <source>
        <dbReference type="ARBA" id="ARBA00023136"/>
    </source>
</evidence>
<evidence type="ECO:0000256" key="1">
    <source>
        <dbReference type="ARBA" id="ARBA00004442"/>
    </source>
</evidence>
<evidence type="ECO:0000313" key="5">
    <source>
        <dbReference type="EMBL" id="QEP34684.1"/>
    </source>
</evidence>
<reference evidence="5 6" key="3">
    <citation type="submission" date="2019-09" db="EMBL/GenBank/DDBJ databases">
        <title>Taxonomic note: a critical rebuttal of the proposed division of the genus Arcobacter into six genera, emended descriptions of Arcobacter anaerophilus and the genus Arcobacter, and an assessment of genus-level boundaries for Epsilonproteobacteria using in silico genomic comparator tools.</title>
        <authorList>
            <person name="On S.L.W."/>
            <person name="Miller W.G."/>
            <person name="Biggs P."/>
            <person name="Cornelius A."/>
            <person name="Vandamme P."/>
        </authorList>
    </citation>
    <scope>NUCLEOTIDE SEQUENCE [LARGE SCALE GENOMIC DNA]</scope>
    <source>
        <strain evidence="5 6">LMG 26638</strain>
    </source>
</reference>
<keyword evidence="3" id="KW-0472">Membrane</keyword>
<dbReference type="Gene3D" id="3.30.1330.60">
    <property type="entry name" value="OmpA-like domain"/>
    <property type="match status" value="1"/>
</dbReference>
<dbReference type="Proteomes" id="UP000322726">
    <property type="component" value="Chromosome"/>
</dbReference>
<dbReference type="InterPro" id="IPR006664">
    <property type="entry name" value="OMP_bac"/>
</dbReference>
<dbReference type="GO" id="GO:0009279">
    <property type="term" value="C:cell outer membrane"/>
    <property type="evidence" value="ECO:0007669"/>
    <property type="project" value="UniProtKB-SubCell"/>
</dbReference>
<organism evidence="5 6">
    <name type="scientific">Malaciobacter pacificus</name>
    <dbReference type="NCBI Taxonomy" id="1080223"/>
    <lineage>
        <taxon>Bacteria</taxon>
        <taxon>Pseudomonadati</taxon>
        <taxon>Campylobacterota</taxon>
        <taxon>Epsilonproteobacteria</taxon>
        <taxon>Campylobacterales</taxon>
        <taxon>Arcobacteraceae</taxon>
        <taxon>Malaciobacter</taxon>
    </lineage>
</organism>
<dbReference type="SUPFAM" id="SSF103088">
    <property type="entry name" value="OmpA-like"/>
    <property type="match status" value="1"/>
</dbReference>
<dbReference type="SUPFAM" id="SSF103647">
    <property type="entry name" value="TSP type-3 repeat"/>
    <property type="match status" value="1"/>
</dbReference>
<dbReference type="InterPro" id="IPR028974">
    <property type="entry name" value="TSP_type-3_rpt"/>
</dbReference>
<dbReference type="RefSeq" id="WP_130233618.1">
    <property type="nucleotide sequence ID" value="NZ_BMEF01000049.1"/>
</dbReference>
<dbReference type="InterPro" id="IPR036737">
    <property type="entry name" value="OmpA-like_sf"/>
</dbReference>
<dbReference type="AlphaFoldDB" id="A0A5C2HCX5"/>
<reference evidence="5 6" key="2">
    <citation type="submission" date="2019-09" db="EMBL/GenBank/DDBJ databases">
        <title>Complete genome sequencing of four Arcobacter species reveals a diverse suite of mobile elements.</title>
        <authorList>
            <person name="Miller W.G."/>
            <person name="Yee E."/>
            <person name="Bono J.L."/>
        </authorList>
    </citation>
    <scope>NUCLEOTIDE SEQUENCE [LARGE SCALE GENOMIC DNA]</scope>
    <source>
        <strain evidence="5 6">LMG 26638</strain>
    </source>
</reference>
<dbReference type="GO" id="GO:0007155">
    <property type="term" value="P:cell adhesion"/>
    <property type="evidence" value="ECO:0007669"/>
    <property type="project" value="InterPro"/>
</dbReference>
<dbReference type="PANTHER" id="PTHR30329:SF21">
    <property type="entry name" value="LIPOPROTEIN YIAD-RELATED"/>
    <property type="match status" value="1"/>
</dbReference>
<proteinExistence type="predicted"/>
<reference evidence="6" key="1">
    <citation type="submission" date="2019-09" db="EMBL/GenBank/DDBJ databases">
        <title>Complete genome sequencing of four Arcobacter species reveals a diverse suite of mobile elements.</title>
        <authorList>
            <person name="On S.L.W."/>
            <person name="Miller W.G."/>
            <person name="Biggs P."/>
            <person name="Cornelius A."/>
            <person name="Vandamme P."/>
        </authorList>
    </citation>
    <scope>NUCLEOTIDE SEQUENCE [LARGE SCALE GENOMIC DNA]</scope>
    <source>
        <strain evidence="6">LMG 26638</strain>
    </source>
</reference>
<name>A0A5C2HCX5_9BACT</name>
<accession>A0A5C2HCX5</accession>
<comment type="subcellular location">
    <subcellularLocation>
        <location evidence="1">Cell outer membrane</location>
    </subcellularLocation>
</comment>
<evidence type="ECO:0000256" key="4">
    <source>
        <dbReference type="ARBA" id="ARBA00023237"/>
    </source>
</evidence>
<keyword evidence="4" id="KW-0998">Cell outer membrane</keyword>
<protein>
    <submittedName>
        <fullName evidence="5">OmpA domain-containing protein</fullName>
    </submittedName>
</protein>
<dbReference type="PROSITE" id="PS51123">
    <property type="entry name" value="OMPA_2"/>
    <property type="match status" value="1"/>
</dbReference>
<dbReference type="GO" id="GO:0005509">
    <property type="term" value="F:calcium ion binding"/>
    <property type="evidence" value="ECO:0007669"/>
    <property type="project" value="InterPro"/>
</dbReference>
<sequence>MKKLLVVLALGAMVSLNAGMVSAVSGPNTSENEYENKERGIIVNQDVDGDGIIDTEDDCLETIPCKEEGCQKKEEPKPVVIGDDDKDGVLNNIDQCPNTPAGFEVDELGCSKLVDLKVLFERDSYIVDSNFTQRLDTFIEFMKKHPKYNAEIQGHTDSRASEKYNEVLSQNRADSVKAYLIENGIEEERLNSVGFGELSPIDTNDTAEGRANNRRVVAVLKK</sequence>
<keyword evidence="6" id="KW-1185">Reference proteome</keyword>
<dbReference type="PRINTS" id="PR01021">
    <property type="entry name" value="OMPADOMAIN"/>
</dbReference>
<dbReference type="OrthoDB" id="9805566at2"/>
<evidence type="ECO:0000313" key="6">
    <source>
        <dbReference type="Proteomes" id="UP000322726"/>
    </source>
</evidence>